<sequence>MLVVIIGRELFYNLLNPFCHRKLQLFCMQTPTTYVHSQEVSPDHRYDTNHDVFASPKSTTHSSNYVIQENYVANGTKIVDSKSLEPGTFRRGSEGPILPSRDPNDRSNIYKRLENIKLWSLNTFKCTKQVIEEKLGTTTPTCDSQLDLRIETLRQMQKQYRVLLDAVRQFSVNLTKTVHSQRQLAGQLASLGQQQPELTEEFAYNAEIQRSSVQNAELLLSALETVYQGLSTLVHHTFEDTMLTIKQMNSARIEFDAYRKEAQALKAASKVPNQNDPSHNRRAEEATARFSACEENFSRLKSAVDAKLRLLHENRVRVMQHNLLLLHHATSAYFSGDEKKLEQTLKQFSVKSISLYNLPAARPHNAVSRCNTVNRSQTSYEPHPPVLYTNEQSPQSGVINNDHSGITNGHHLGAQ</sequence>
<comment type="caution">
    <text evidence="3">The sequence shown here is derived from an EMBL/GenBank/DDBJ whole genome shotgun (WGS) entry which is preliminary data.</text>
</comment>
<dbReference type="Gene3D" id="1.20.1270.60">
    <property type="entry name" value="Arfaptin homology (AH) domain/BAR domain"/>
    <property type="match status" value="1"/>
</dbReference>
<dbReference type="GO" id="GO:0032588">
    <property type="term" value="C:trans-Golgi network membrane"/>
    <property type="evidence" value="ECO:0007669"/>
    <property type="project" value="TreeGrafter"/>
</dbReference>
<reference evidence="3" key="1">
    <citation type="submission" date="2019-05" db="EMBL/GenBank/DDBJ databases">
        <title>Annotation for the trematode Paragonimus heterotremus.</title>
        <authorList>
            <person name="Choi Y.-J."/>
        </authorList>
    </citation>
    <scope>NUCLEOTIDE SEQUENCE</scope>
    <source>
        <strain evidence="3">LC</strain>
    </source>
</reference>
<dbReference type="SUPFAM" id="SSF103657">
    <property type="entry name" value="BAR/IMD domain-like"/>
    <property type="match status" value="1"/>
</dbReference>
<dbReference type="GO" id="GO:0006886">
    <property type="term" value="P:intracellular protein transport"/>
    <property type="evidence" value="ECO:0007669"/>
    <property type="project" value="TreeGrafter"/>
</dbReference>
<organism evidence="3 4">
    <name type="scientific">Paragonimus heterotremus</name>
    <dbReference type="NCBI Taxonomy" id="100268"/>
    <lineage>
        <taxon>Eukaryota</taxon>
        <taxon>Metazoa</taxon>
        <taxon>Spiralia</taxon>
        <taxon>Lophotrochozoa</taxon>
        <taxon>Platyhelminthes</taxon>
        <taxon>Trematoda</taxon>
        <taxon>Digenea</taxon>
        <taxon>Plagiorchiida</taxon>
        <taxon>Troglotremata</taxon>
        <taxon>Troglotrematidae</taxon>
        <taxon>Paragonimus</taxon>
    </lineage>
</organism>
<dbReference type="GO" id="GO:0034315">
    <property type="term" value="P:regulation of Arp2/3 complex-mediated actin nucleation"/>
    <property type="evidence" value="ECO:0007669"/>
    <property type="project" value="TreeGrafter"/>
</dbReference>
<dbReference type="Pfam" id="PF06456">
    <property type="entry name" value="Arfaptin"/>
    <property type="match status" value="1"/>
</dbReference>
<evidence type="ECO:0000256" key="1">
    <source>
        <dbReference type="SAM" id="MobiDB-lite"/>
    </source>
</evidence>
<dbReference type="InterPro" id="IPR027267">
    <property type="entry name" value="AH/BAR_dom_sf"/>
</dbReference>
<gene>
    <name evidence="3" type="ORF">PHET_03517</name>
</gene>
<dbReference type="InterPro" id="IPR010504">
    <property type="entry name" value="AH_dom"/>
</dbReference>
<dbReference type="PANTHER" id="PTHR12141:SF5">
    <property type="entry name" value="ARFAPTIN"/>
    <property type="match status" value="1"/>
</dbReference>
<dbReference type="EMBL" id="LUCH01001642">
    <property type="protein sequence ID" value="KAF5402720.1"/>
    <property type="molecule type" value="Genomic_DNA"/>
</dbReference>
<feature type="compositionally biased region" description="Polar residues" evidence="1">
    <location>
        <begin position="392"/>
        <end position="407"/>
    </location>
</feature>
<dbReference type="PROSITE" id="PS50870">
    <property type="entry name" value="AH"/>
    <property type="match status" value="1"/>
</dbReference>
<feature type="region of interest" description="Disordered" evidence="1">
    <location>
        <begin position="392"/>
        <end position="415"/>
    </location>
</feature>
<dbReference type="OrthoDB" id="9994780at2759"/>
<proteinExistence type="predicted"/>
<name>A0A8J4SQX6_9TREM</name>
<feature type="domain" description="AH" evidence="2">
    <location>
        <begin position="141"/>
        <end position="346"/>
    </location>
</feature>
<feature type="region of interest" description="Disordered" evidence="1">
    <location>
        <begin position="83"/>
        <end position="103"/>
    </location>
</feature>
<dbReference type="PANTHER" id="PTHR12141">
    <property type="entry name" value="ARFAPTIN-RELATED"/>
    <property type="match status" value="1"/>
</dbReference>
<evidence type="ECO:0000259" key="2">
    <source>
        <dbReference type="PROSITE" id="PS50870"/>
    </source>
</evidence>
<accession>A0A8J4SQX6</accession>
<dbReference type="GO" id="GO:0005543">
    <property type="term" value="F:phospholipid binding"/>
    <property type="evidence" value="ECO:0007669"/>
    <property type="project" value="TreeGrafter"/>
</dbReference>
<dbReference type="AlphaFoldDB" id="A0A8J4SQX6"/>
<dbReference type="SMART" id="SM01015">
    <property type="entry name" value="Arfaptin"/>
    <property type="match status" value="1"/>
</dbReference>
<evidence type="ECO:0000313" key="4">
    <source>
        <dbReference type="Proteomes" id="UP000748531"/>
    </source>
</evidence>
<protein>
    <submittedName>
        <fullName evidence="3">ADP-ribosylation factor interacting protein 2b</fullName>
    </submittedName>
</protein>
<dbReference type="Proteomes" id="UP000748531">
    <property type="component" value="Unassembled WGS sequence"/>
</dbReference>
<keyword evidence="4" id="KW-1185">Reference proteome</keyword>
<dbReference type="InterPro" id="IPR030798">
    <property type="entry name" value="Arfaptin_fam"/>
</dbReference>
<dbReference type="GO" id="GO:0019904">
    <property type="term" value="F:protein domain specific binding"/>
    <property type="evidence" value="ECO:0007669"/>
    <property type="project" value="InterPro"/>
</dbReference>
<evidence type="ECO:0000313" key="3">
    <source>
        <dbReference type="EMBL" id="KAF5402720.1"/>
    </source>
</evidence>